<proteinExistence type="inferred from homology"/>
<evidence type="ECO:0000256" key="2">
    <source>
        <dbReference type="ARBA" id="ARBA00022505"/>
    </source>
</evidence>
<protein>
    <submittedName>
        <fullName evidence="7">ABC transporter, periplasmic protein molybdate transporter</fullName>
    </submittedName>
</protein>
<dbReference type="PANTHER" id="PTHR30632">
    <property type="entry name" value="MOLYBDATE-BINDING PERIPLASMIC PROTEIN"/>
    <property type="match status" value="1"/>
</dbReference>
<dbReference type="EMBL" id="FP103042">
    <property type="protein sequence ID" value="CAX24300.1"/>
    <property type="molecule type" value="Genomic_DNA"/>
</dbReference>
<dbReference type="Gene3D" id="3.40.190.10">
    <property type="entry name" value="Periplasmic binding protein-like II"/>
    <property type="match status" value="2"/>
</dbReference>
<dbReference type="InterPro" id="IPR044084">
    <property type="entry name" value="AvModA-like_subst-bd"/>
</dbReference>
<dbReference type="Pfam" id="PF13531">
    <property type="entry name" value="SBP_bac_11"/>
    <property type="match status" value="1"/>
</dbReference>
<dbReference type="Proteomes" id="UP000008070">
    <property type="component" value="Chromosome"/>
</dbReference>
<dbReference type="GeneID" id="72989593"/>
<comment type="similarity">
    <text evidence="1">Belongs to the bacterial solute-binding protein ModA family.</text>
</comment>
<dbReference type="CDD" id="cd13539">
    <property type="entry name" value="PBP2_AvModA"/>
    <property type="match status" value="1"/>
</dbReference>
<organism evidence="7 8">
    <name type="scientific">Methylorubrum extorquens (strain DSM 6343 / CIP 106787 / DM4)</name>
    <name type="common">Methylobacterium extorquens</name>
    <dbReference type="NCBI Taxonomy" id="661410"/>
    <lineage>
        <taxon>Bacteria</taxon>
        <taxon>Pseudomonadati</taxon>
        <taxon>Pseudomonadota</taxon>
        <taxon>Alphaproteobacteria</taxon>
        <taxon>Hyphomicrobiales</taxon>
        <taxon>Methylobacteriaceae</taxon>
        <taxon>Methylorubrum</taxon>
    </lineage>
</organism>
<evidence type="ECO:0000256" key="6">
    <source>
        <dbReference type="PIRSR" id="PIRSR004846-1"/>
    </source>
</evidence>
<evidence type="ECO:0000313" key="7">
    <source>
        <dbReference type="EMBL" id="CAX24300.1"/>
    </source>
</evidence>
<comment type="subunit">
    <text evidence="5">The complex is composed of two ATP-binding proteins (ModC), two transmembrane proteins (ModB) and a solute-binding protein (ModA).</text>
</comment>
<dbReference type="InterPro" id="IPR050682">
    <property type="entry name" value="ModA/WtpA"/>
</dbReference>
<dbReference type="GO" id="GO:1901359">
    <property type="term" value="F:tungstate binding"/>
    <property type="evidence" value="ECO:0007669"/>
    <property type="project" value="UniProtKB-ARBA"/>
</dbReference>
<keyword evidence="2 6" id="KW-0500">Molybdenum</keyword>
<dbReference type="PIRSF" id="PIRSF004846">
    <property type="entry name" value="ModA"/>
    <property type="match status" value="1"/>
</dbReference>
<accession>C7CFA2</accession>
<dbReference type="GO" id="GO:0046872">
    <property type="term" value="F:metal ion binding"/>
    <property type="evidence" value="ECO:0007669"/>
    <property type="project" value="UniProtKB-KW"/>
</dbReference>
<feature type="binding site" evidence="6">
    <location>
        <position position="75"/>
    </location>
    <ligand>
        <name>molybdate</name>
        <dbReference type="ChEBI" id="CHEBI:36264"/>
    </ligand>
</feature>
<dbReference type="InterPro" id="IPR005950">
    <property type="entry name" value="ModA"/>
</dbReference>
<keyword evidence="3 6" id="KW-0479">Metal-binding</keyword>
<dbReference type="PANTHER" id="PTHR30632:SF14">
    <property type="entry name" value="TUNGSTATE_MOLYBDATE_CHROMATE-BINDING PROTEIN MODA"/>
    <property type="match status" value="1"/>
</dbReference>
<evidence type="ECO:0000256" key="5">
    <source>
        <dbReference type="ARBA" id="ARBA00062515"/>
    </source>
</evidence>
<dbReference type="GO" id="GO:0015689">
    <property type="term" value="P:molybdate ion transport"/>
    <property type="evidence" value="ECO:0007669"/>
    <property type="project" value="InterPro"/>
</dbReference>
<dbReference type="AlphaFoldDB" id="C7CFA2"/>
<evidence type="ECO:0000256" key="4">
    <source>
        <dbReference type="ARBA" id="ARBA00022729"/>
    </source>
</evidence>
<dbReference type="HOGENOM" id="CLU_065520_1_0_5"/>
<evidence type="ECO:0000313" key="8">
    <source>
        <dbReference type="Proteomes" id="UP000008070"/>
    </source>
</evidence>
<dbReference type="SUPFAM" id="SSF53850">
    <property type="entry name" value="Periplasmic binding protein-like II"/>
    <property type="match status" value="1"/>
</dbReference>
<dbReference type="GO" id="GO:0030973">
    <property type="term" value="F:molybdate ion binding"/>
    <property type="evidence" value="ECO:0007669"/>
    <property type="project" value="InterPro"/>
</dbReference>
<dbReference type="RefSeq" id="WP_015822486.1">
    <property type="nucleotide sequence ID" value="NC_012988.1"/>
</dbReference>
<evidence type="ECO:0000256" key="3">
    <source>
        <dbReference type="ARBA" id="ARBA00022723"/>
    </source>
</evidence>
<gene>
    <name evidence="7" type="ORF">METD_I2644</name>
</gene>
<name>C7CFA2_METED</name>
<sequence length="274" mass="29228">MPNSVDRIRAWTRRSVVVASFGFALLGASMSNLKAQQSPPPNVAAAADLKFALDEVGAAFTRDTGKTVALTYGSSGNFLRQIQQGAPFQMFLSADEGFVRQLADAGKTIDGGTLYAIGRIVLFAPKNAPFKVDPELKDFRAALADGRVQKFAIANPEHAPYGVAAEQALRSGGLWDAVQPKLVMGENVAQAAQFASSGSTQGGIFAYSLALSQHVGDLGTFVLLPAESHEPLRQRMVLLKGADETTRAFYAYVQKPAARAIFRKYGFVLPGEGS</sequence>
<feature type="binding site" evidence="6">
    <location>
        <position position="188"/>
    </location>
    <ligand>
        <name>molybdate</name>
        <dbReference type="ChEBI" id="CHEBI:36264"/>
    </ligand>
</feature>
<reference evidence="8" key="1">
    <citation type="journal article" date="2009" name="PLoS ONE">
        <title>Methylobacterium genome sequences: a reference blueprint to investigate microbial metabolism of C1 compounds from natural and industrial sources.</title>
        <authorList>
            <person name="Vuilleumier S."/>
            <person name="Chistoserdova L."/>
            <person name="Lee M.-C."/>
            <person name="Bringel F."/>
            <person name="Lajus A."/>
            <person name="Zhou Y."/>
            <person name="Gourion B."/>
            <person name="Barbe V."/>
            <person name="Chang J."/>
            <person name="Cruveiller S."/>
            <person name="Dossat C."/>
            <person name="Gillett W."/>
            <person name="Gruffaz C."/>
            <person name="Haugen E."/>
            <person name="Hourcade E."/>
            <person name="Levy R."/>
            <person name="Mangenot S."/>
            <person name="Muller E."/>
            <person name="Nadalig T."/>
            <person name="Pagni M."/>
            <person name="Penny C."/>
            <person name="Peyraud R."/>
            <person name="Robinson D.G."/>
            <person name="Roche D."/>
            <person name="Rouy Z."/>
            <person name="Saenampechek C."/>
            <person name="Salvignol G."/>
            <person name="Vallenet D."/>
            <person name="Wu Z."/>
            <person name="Marx C.J."/>
            <person name="Vorholt J.A."/>
            <person name="Olson M.V."/>
            <person name="Kaul R."/>
            <person name="Weissenbach J."/>
            <person name="Medigue C."/>
            <person name="Lidstrom M.E."/>
        </authorList>
    </citation>
    <scope>NUCLEOTIDE SEQUENCE [LARGE SCALE GENOMIC DNA]</scope>
    <source>
        <strain evidence="8">DSM 6343 / CIP 106787 / DM4</strain>
    </source>
</reference>
<keyword evidence="4" id="KW-0732">Signal</keyword>
<dbReference type="KEGG" id="mdi:METDI2644"/>
<evidence type="ECO:0000256" key="1">
    <source>
        <dbReference type="ARBA" id="ARBA00009175"/>
    </source>
</evidence>
<dbReference type="NCBIfam" id="TIGR01256">
    <property type="entry name" value="modA"/>
    <property type="match status" value="1"/>
</dbReference>
<dbReference type="FunFam" id="3.40.190.10:FF:000035">
    <property type="entry name" value="Molybdate ABC transporter substrate-binding protein"/>
    <property type="match status" value="1"/>
</dbReference>